<accession>A0A1A8ZJQ2</accession>
<organism evidence="2 3">
    <name type="scientific">Plasmodium ovale wallikeri</name>
    <dbReference type="NCBI Taxonomy" id="864142"/>
    <lineage>
        <taxon>Eukaryota</taxon>
        <taxon>Sar</taxon>
        <taxon>Alveolata</taxon>
        <taxon>Apicomplexa</taxon>
        <taxon>Aconoidasida</taxon>
        <taxon>Haemosporida</taxon>
        <taxon>Plasmodiidae</taxon>
        <taxon>Plasmodium</taxon>
        <taxon>Plasmodium (Plasmodium)</taxon>
    </lineage>
</organism>
<protein>
    <submittedName>
        <fullName evidence="2">Uncharacterized protein</fullName>
    </submittedName>
</protein>
<dbReference type="Proteomes" id="UP000078550">
    <property type="component" value="Unassembled WGS sequence"/>
</dbReference>
<evidence type="ECO:0000313" key="2">
    <source>
        <dbReference type="EMBL" id="SBT44083.1"/>
    </source>
</evidence>
<name>A0A1A8ZJQ2_PLAOA</name>
<dbReference type="EMBL" id="FLRE01000171">
    <property type="protein sequence ID" value="SBT44083.1"/>
    <property type="molecule type" value="Genomic_DNA"/>
</dbReference>
<reference evidence="3 4" key="1">
    <citation type="submission" date="2016-05" db="EMBL/GenBank/DDBJ databases">
        <authorList>
            <person name="Naeem Raeece"/>
        </authorList>
    </citation>
    <scope>NUCLEOTIDE SEQUENCE [LARGE SCALE GENOMIC DNA]</scope>
</reference>
<evidence type="ECO:0000313" key="4">
    <source>
        <dbReference type="Proteomes" id="UP000078555"/>
    </source>
</evidence>
<evidence type="ECO:0000313" key="3">
    <source>
        <dbReference type="Proteomes" id="UP000078550"/>
    </source>
</evidence>
<dbReference type="Proteomes" id="UP000078555">
    <property type="component" value="Unassembled WGS sequence"/>
</dbReference>
<dbReference type="EMBL" id="FLRD01000086">
    <property type="protein sequence ID" value="SBT35866.1"/>
    <property type="molecule type" value="Genomic_DNA"/>
</dbReference>
<sequence>MPFRSVNPLSIFANLSCANITCQFVGYLQMYAGEKIFYIPRLLFLGFAITRRTHGVILTIRKRALLVQFFTEESAQVRAKRGEKSAPQQSSAMRNLSSLFLFISRKPFC</sequence>
<proteinExistence type="predicted"/>
<keyword evidence="4" id="KW-1185">Reference proteome</keyword>
<evidence type="ECO:0000313" key="1">
    <source>
        <dbReference type="EMBL" id="SBT35866.1"/>
    </source>
</evidence>
<dbReference type="AlphaFoldDB" id="A0A1A8ZJQ2"/>
<gene>
    <name evidence="1" type="ORF">POVWA1_029660</name>
    <name evidence="2" type="ORF">POVWA2_047290</name>
</gene>
<reference evidence="2" key="2">
    <citation type="submission" date="2016-05" db="EMBL/GenBank/DDBJ databases">
        <authorList>
            <person name="Lavstsen T."/>
            <person name="Jespersen J.S."/>
        </authorList>
    </citation>
    <scope>NUCLEOTIDE SEQUENCE [LARGE SCALE GENOMIC DNA]</scope>
</reference>